<evidence type="ECO:0000313" key="2">
    <source>
        <dbReference type="EMBL" id="KMQ82684.1"/>
    </source>
</evidence>
<dbReference type="AlphaFoldDB" id="A0A0J7JX87"/>
<organism evidence="2 3">
    <name type="scientific">Lasius niger</name>
    <name type="common">Black garden ant</name>
    <dbReference type="NCBI Taxonomy" id="67767"/>
    <lineage>
        <taxon>Eukaryota</taxon>
        <taxon>Metazoa</taxon>
        <taxon>Ecdysozoa</taxon>
        <taxon>Arthropoda</taxon>
        <taxon>Hexapoda</taxon>
        <taxon>Insecta</taxon>
        <taxon>Pterygota</taxon>
        <taxon>Neoptera</taxon>
        <taxon>Endopterygota</taxon>
        <taxon>Hymenoptera</taxon>
        <taxon>Apocrita</taxon>
        <taxon>Aculeata</taxon>
        <taxon>Formicoidea</taxon>
        <taxon>Formicidae</taxon>
        <taxon>Formicinae</taxon>
        <taxon>Lasius</taxon>
        <taxon>Lasius</taxon>
    </lineage>
</organism>
<dbReference type="EMBL" id="LBMM01023641">
    <property type="protein sequence ID" value="KMQ82684.1"/>
    <property type="molecule type" value="Genomic_DNA"/>
</dbReference>
<sequence>MEEIKDFVICLFDTGFQLVPKSWFMPNSLENVMFPSYKAESRMMKAVRNKETPQDNNFDKAWKKLPKAHYMSDISSEESEIGRAKRKERAKKLTDPDFTLSDEESEIPLPPKWQSVNNEHIYHNGTHFSKNKFRGEYTTRE</sequence>
<reference evidence="2 3" key="1">
    <citation type="submission" date="2015-04" db="EMBL/GenBank/DDBJ databases">
        <title>Lasius niger genome sequencing.</title>
        <authorList>
            <person name="Konorov E.A."/>
            <person name="Nikitin M.A."/>
            <person name="Kirill M.V."/>
            <person name="Chang P."/>
        </authorList>
    </citation>
    <scope>NUCLEOTIDE SEQUENCE [LARGE SCALE GENOMIC DNA]</scope>
    <source>
        <tissue evidence="2">Whole</tissue>
    </source>
</reference>
<comment type="caution">
    <text evidence="2">The sequence shown here is derived from an EMBL/GenBank/DDBJ whole genome shotgun (WGS) entry which is preliminary data.</text>
</comment>
<dbReference type="Proteomes" id="UP000036403">
    <property type="component" value="Unassembled WGS sequence"/>
</dbReference>
<feature type="non-terminal residue" evidence="2">
    <location>
        <position position="141"/>
    </location>
</feature>
<gene>
    <name evidence="2" type="ORF">RF55_22154</name>
</gene>
<feature type="region of interest" description="Disordered" evidence="1">
    <location>
        <begin position="73"/>
        <end position="141"/>
    </location>
</feature>
<name>A0A0J7JX87_LASNI</name>
<evidence type="ECO:0000256" key="1">
    <source>
        <dbReference type="SAM" id="MobiDB-lite"/>
    </source>
</evidence>
<protein>
    <submittedName>
        <fullName evidence="2">Uncharacterized protein</fullName>
    </submittedName>
</protein>
<proteinExistence type="predicted"/>
<dbReference type="PaxDb" id="67767-A0A0J7JX87"/>
<keyword evidence="3" id="KW-1185">Reference proteome</keyword>
<accession>A0A0J7JX87</accession>
<evidence type="ECO:0000313" key="3">
    <source>
        <dbReference type="Proteomes" id="UP000036403"/>
    </source>
</evidence>